<dbReference type="EMBL" id="BKCJ011308919">
    <property type="protein sequence ID" value="GFD18663.1"/>
    <property type="molecule type" value="Genomic_DNA"/>
</dbReference>
<comment type="caution">
    <text evidence="2">The sequence shown here is derived from an EMBL/GenBank/DDBJ whole genome shotgun (WGS) entry which is preliminary data.</text>
</comment>
<organism evidence="2">
    <name type="scientific">Tanacetum cinerariifolium</name>
    <name type="common">Dalmatian daisy</name>
    <name type="synonym">Chrysanthemum cinerariifolium</name>
    <dbReference type="NCBI Taxonomy" id="118510"/>
    <lineage>
        <taxon>Eukaryota</taxon>
        <taxon>Viridiplantae</taxon>
        <taxon>Streptophyta</taxon>
        <taxon>Embryophyta</taxon>
        <taxon>Tracheophyta</taxon>
        <taxon>Spermatophyta</taxon>
        <taxon>Magnoliopsida</taxon>
        <taxon>eudicotyledons</taxon>
        <taxon>Gunneridae</taxon>
        <taxon>Pentapetalae</taxon>
        <taxon>asterids</taxon>
        <taxon>campanulids</taxon>
        <taxon>Asterales</taxon>
        <taxon>Asteraceae</taxon>
        <taxon>Asteroideae</taxon>
        <taxon>Anthemideae</taxon>
        <taxon>Anthemidinae</taxon>
        <taxon>Tanacetum</taxon>
    </lineage>
</organism>
<feature type="compositionally biased region" description="Basic and acidic residues" evidence="1">
    <location>
        <begin position="52"/>
        <end position="61"/>
    </location>
</feature>
<reference evidence="2" key="1">
    <citation type="journal article" date="2019" name="Sci. Rep.">
        <title>Draft genome of Tanacetum cinerariifolium, the natural source of mosquito coil.</title>
        <authorList>
            <person name="Yamashiro T."/>
            <person name="Shiraishi A."/>
            <person name="Satake H."/>
            <person name="Nakayama K."/>
        </authorList>
    </citation>
    <scope>NUCLEOTIDE SEQUENCE</scope>
</reference>
<gene>
    <name evidence="2" type="ORF">Tci_890632</name>
</gene>
<evidence type="ECO:0000313" key="2">
    <source>
        <dbReference type="EMBL" id="GFD18663.1"/>
    </source>
</evidence>
<feature type="region of interest" description="Disordered" evidence="1">
    <location>
        <begin position="39"/>
        <end position="68"/>
    </location>
</feature>
<accession>A0A699U9L1</accession>
<name>A0A699U9L1_TANCI</name>
<dbReference type="AlphaFoldDB" id="A0A699U9L1"/>
<sequence length="68" mass="7885">INDEENIDEEEDNEVIKELYKDVNVNLGRKYADMIDADQDGEDQHNVSQESGFEHEEEDAHVTLTTVY</sequence>
<evidence type="ECO:0000256" key="1">
    <source>
        <dbReference type="SAM" id="MobiDB-lite"/>
    </source>
</evidence>
<feature type="non-terminal residue" evidence="2">
    <location>
        <position position="68"/>
    </location>
</feature>
<protein>
    <submittedName>
        <fullName evidence="2">Uncharacterized protein</fullName>
    </submittedName>
</protein>
<feature type="non-terminal residue" evidence="2">
    <location>
        <position position="1"/>
    </location>
</feature>
<proteinExistence type="predicted"/>